<feature type="domain" description="C2H2-type" evidence="9">
    <location>
        <begin position="226"/>
        <end position="254"/>
    </location>
</feature>
<dbReference type="InterPro" id="IPR013087">
    <property type="entry name" value="Znf_C2H2_type"/>
</dbReference>
<evidence type="ECO:0000256" key="1">
    <source>
        <dbReference type="ARBA" id="ARBA00022723"/>
    </source>
</evidence>
<keyword evidence="5" id="KW-0539">Nucleus</keyword>
<evidence type="ECO:0000256" key="4">
    <source>
        <dbReference type="ARBA" id="ARBA00022833"/>
    </source>
</evidence>
<keyword evidence="2" id="KW-0677">Repeat</keyword>
<dbReference type="Gene3D" id="3.30.160.60">
    <property type="entry name" value="Classic Zinc Finger"/>
    <property type="match status" value="3"/>
</dbReference>
<organism evidence="10 11">
    <name type="scientific">Tigriopus californicus</name>
    <name type="common">Marine copepod</name>
    <dbReference type="NCBI Taxonomy" id="6832"/>
    <lineage>
        <taxon>Eukaryota</taxon>
        <taxon>Metazoa</taxon>
        <taxon>Ecdysozoa</taxon>
        <taxon>Arthropoda</taxon>
        <taxon>Crustacea</taxon>
        <taxon>Multicrustacea</taxon>
        <taxon>Hexanauplia</taxon>
        <taxon>Copepoda</taxon>
        <taxon>Harpacticoida</taxon>
        <taxon>Harpacticidae</taxon>
        <taxon>Tigriopus</taxon>
    </lineage>
</organism>
<evidence type="ECO:0000256" key="2">
    <source>
        <dbReference type="ARBA" id="ARBA00022737"/>
    </source>
</evidence>
<protein>
    <recommendedName>
        <fullName evidence="9">C2H2-type domain-containing protein</fullName>
    </recommendedName>
</protein>
<name>A0A553P6Z2_TIGCA</name>
<dbReference type="PANTHER" id="PTHR24388">
    <property type="entry name" value="ZINC FINGER PROTEIN"/>
    <property type="match status" value="1"/>
</dbReference>
<feature type="region of interest" description="Disordered" evidence="8">
    <location>
        <begin position="304"/>
        <end position="340"/>
    </location>
</feature>
<dbReference type="PROSITE" id="PS50157">
    <property type="entry name" value="ZINC_FINGER_C2H2_2"/>
    <property type="match status" value="5"/>
</dbReference>
<feature type="domain" description="C2H2-type" evidence="9">
    <location>
        <begin position="103"/>
        <end position="126"/>
    </location>
</feature>
<evidence type="ECO:0000256" key="6">
    <source>
        <dbReference type="ARBA" id="ARBA00037948"/>
    </source>
</evidence>
<dbReference type="SMART" id="SM00355">
    <property type="entry name" value="ZnF_C2H2"/>
    <property type="match status" value="5"/>
</dbReference>
<dbReference type="FunFam" id="3.30.160.60:FF:000446">
    <property type="entry name" value="Zinc finger protein"/>
    <property type="match status" value="1"/>
</dbReference>
<evidence type="ECO:0000313" key="11">
    <source>
        <dbReference type="Proteomes" id="UP000318571"/>
    </source>
</evidence>
<dbReference type="InterPro" id="IPR050527">
    <property type="entry name" value="Snail/Krueppel_Znf"/>
</dbReference>
<feature type="compositionally biased region" description="Basic and acidic residues" evidence="8">
    <location>
        <begin position="390"/>
        <end position="407"/>
    </location>
</feature>
<reference evidence="10 11" key="1">
    <citation type="journal article" date="2018" name="Nat. Ecol. Evol.">
        <title>Genomic signatures of mitonuclear coevolution across populations of Tigriopus californicus.</title>
        <authorList>
            <person name="Barreto F.S."/>
            <person name="Watson E.T."/>
            <person name="Lima T.G."/>
            <person name="Willett C.S."/>
            <person name="Edmands S."/>
            <person name="Li W."/>
            <person name="Burton R.S."/>
        </authorList>
    </citation>
    <scope>NUCLEOTIDE SEQUENCE [LARGE SCALE GENOMIC DNA]</scope>
    <source>
        <strain evidence="10 11">San Diego</strain>
    </source>
</reference>
<dbReference type="Proteomes" id="UP000318571">
    <property type="component" value="Chromosome 3"/>
</dbReference>
<dbReference type="InterPro" id="IPR036236">
    <property type="entry name" value="Znf_C2H2_sf"/>
</dbReference>
<feature type="compositionally biased region" description="Basic and acidic residues" evidence="8">
    <location>
        <begin position="435"/>
        <end position="446"/>
    </location>
</feature>
<evidence type="ECO:0000256" key="7">
    <source>
        <dbReference type="PROSITE-ProRule" id="PRU00042"/>
    </source>
</evidence>
<feature type="domain" description="C2H2-type" evidence="9">
    <location>
        <begin position="151"/>
        <end position="184"/>
    </location>
</feature>
<feature type="domain" description="C2H2-type" evidence="9">
    <location>
        <begin position="47"/>
        <end position="75"/>
    </location>
</feature>
<dbReference type="GO" id="GO:0000978">
    <property type="term" value="F:RNA polymerase II cis-regulatory region sequence-specific DNA binding"/>
    <property type="evidence" value="ECO:0007669"/>
    <property type="project" value="TreeGrafter"/>
</dbReference>
<keyword evidence="3 7" id="KW-0863">Zinc-finger</keyword>
<gene>
    <name evidence="10" type="ORF">TCAL_07902</name>
</gene>
<dbReference type="AlphaFoldDB" id="A0A553P6Z2"/>
<evidence type="ECO:0000256" key="3">
    <source>
        <dbReference type="ARBA" id="ARBA00022771"/>
    </source>
</evidence>
<dbReference type="PROSITE" id="PS00028">
    <property type="entry name" value="ZINC_FINGER_C2H2_1"/>
    <property type="match status" value="5"/>
</dbReference>
<dbReference type="SUPFAM" id="SSF57667">
    <property type="entry name" value="beta-beta-alpha zinc fingers"/>
    <property type="match status" value="2"/>
</dbReference>
<dbReference type="Pfam" id="PF12874">
    <property type="entry name" value="zf-met"/>
    <property type="match status" value="1"/>
</dbReference>
<sequence>MDRILRLLKGEHIPIFSLPRAIPFNLNRNGWVAPVAPLDPMDPQAPSWCEDCGRDFHFYGLLERHLVDIHGEDEMLHCPTCSTSFKRKMNLHVLVNAKEQSEYFCPICQKKFSHRKGMIEHLQVLHGEHLYGDLLKEQGHVKAELLDKRLYRCEDCNKSFRVKSTLNRHREKFHDDYSHWSKNPNRGKPENQQIAAQYLHQQEKTSPPSKPVPPPPKKAKTTDGSVRCPTCQQTFSSSTILNVHSEMVHNQSVSEDLCLEEEDLEVIEDDHERETEVIHPQISQQGPHSPTKAGRRLHELLTRPRTHNHPTSSSHSRLHGTATGDPHHTDSSSEDDEEHLSRRYAANLVVRRTSTGENDTEWKSSLKTVSIGSDGGVVTRTSARIQTKRSRSEEEASEEDTAKKEDSNSNQESTEEEGDPPKTNKESEEGEEEGLEAKKERIVREPMERNEPCELCDRKFVSYFSMMRHVAFTHRAEKTRRLMKLTLVTPAQ</sequence>
<dbReference type="PANTHER" id="PTHR24388:SF53">
    <property type="entry name" value="CHORION TRANSCRIPTION FACTOR CF2-RELATED"/>
    <property type="match status" value="1"/>
</dbReference>
<feature type="domain" description="C2H2-type" evidence="9">
    <location>
        <begin position="451"/>
        <end position="479"/>
    </location>
</feature>
<feature type="region of interest" description="Disordered" evidence="8">
    <location>
        <begin position="200"/>
        <end position="228"/>
    </location>
</feature>
<dbReference type="GO" id="GO:0005634">
    <property type="term" value="C:nucleus"/>
    <property type="evidence" value="ECO:0007669"/>
    <property type="project" value="UniProtKB-ARBA"/>
</dbReference>
<dbReference type="Pfam" id="PF00096">
    <property type="entry name" value="zf-C2H2"/>
    <property type="match status" value="1"/>
</dbReference>
<evidence type="ECO:0000256" key="5">
    <source>
        <dbReference type="ARBA" id="ARBA00023242"/>
    </source>
</evidence>
<keyword evidence="11" id="KW-1185">Reference proteome</keyword>
<comment type="similarity">
    <text evidence="6">Belongs to the snail C2H2-type zinc-finger protein family.</text>
</comment>
<proteinExistence type="inferred from homology"/>
<feature type="region of interest" description="Disordered" evidence="8">
    <location>
        <begin position="371"/>
        <end position="446"/>
    </location>
</feature>
<keyword evidence="1" id="KW-0479">Metal-binding</keyword>
<dbReference type="EMBL" id="VCGU01000007">
    <property type="protein sequence ID" value="TRY73454.1"/>
    <property type="molecule type" value="Genomic_DNA"/>
</dbReference>
<comment type="caution">
    <text evidence="10">The sequence shown here is derived from an EMBL/GenBank/DDBJ whole genome shotgun (WGS) entry which is preliminary data.</text>
</comment>
<dbReference type="GO" id="GO:0008270">
    <property type="term" value="F:zinc ion binding"/>
    <property type="evidence" value="ECO:0007669"/>
    <property type="project" value="UniProtKB-KW"/>
</dbReference>
<evidence type="ECO:0000256" key="8">
    <source>
        <dbReference type="SAM" id="MobiDB-lite"/>
    </source>
</evidence>
<dbReference type="GO" id="GO:0000981">
    <property type="term" value="F:DNA-binding transcription factor activity, RNA polymerase II-specific"/>
    <property type="evidence" value="ECO:0007669"/>
    <property type="project" value="TreeGrafter"/>
</dbReference>
<accession>A0A553P6Z2</accession>
<evidence type="ECO:0000259" key="9">
    <source>
        <dbReference type="PROSITE" id="PS50157"/>
    </source>
</evidence>
<keyword evidence="4" id="KW-0862">Zinc</keyword>
<dbReference type="STRING" id="6832.A0A553P6Z2"/>
<evidence type="ECO:0000313" key="10">
    <source>
        <dbReference type="EMBL" id="TRY73454.1"/>
    </source>
</evidence>